<reference evidence="2 3" key="1">
    <citation type="submission" date="2016-10" db="EMBL/GenBank/DDBJ databases">
        <title>Genome sequence of Streptomyces gilvigriseus MUSC 26.</title>
        <authorList>
            <person name="Lee L.-H."/>
            <person name="Ser H.-L."/>
        </authorList>
    </citation>
    <scope>NUCLEOTIDE SEQUENCE [LARGE SCALE GENOMIC DNA]</scope>
    <source>
        <strain evidence="2 3">MUSC 26</strain>
    </source>
</reference>
<dbReference type="SUPFAM" id="SSF53335">
    <property type="entry name" value="S-adenosyl-L-methionine-dependent methyltransferases"/>
    <property type="match status" value="1"/>
</dbReference>
<keyword evidence="3" id="KW-1185">Reference proteome</keyword>
<dbReference type="GO" id="GO:0008757">
    <property type="term" value="F:S-adenosylmethionine-dependent methyltransferase activity"/>
    <property type="evidence" value="ECO:0007669"/>
    <property type="project" value="InterPro"/>
</dbReference>
<dbReference type="PANTHER" id="PTHR43591:SF24">
    <property type="entry name" value="2-METHOXY-6-POLYPRENYL-1,4-BENZOQUINOL METHYLASE, MITOCHONDRIAL"/>
    <property type="match status" value="1"/>
</dbReference>
<dbReference type="InterPro" id="IPR029063">
    <property type="entry name" value="SAM-dependent_MTases_sf"/>
</dbReference>
<dbReference type="Gene3D" id="3.40.50.150">
    <property type="entry name" value="Vaccinia Virus protein VP39"/>
    <property type="match status" value="1"/>
</dbReference>
<evidence type="ECO:0000313" key="3">
    <source>
        <dbReference type="Proteomes" id="UP000243342"/>
    </source>
</evidence>
<feature type="domain" description="Methyltransferase type 11" evidence="1">
    <location>
        <begin position="60"/>
        <end position="148"/>
    </location>
</feature>
<dbReference type="EMBL" id="MLCF01000135">
    <property type="protein sequence ID" value="OIV35696.1"/>
    <property type="molecule type" value="Genomic_DNA"/>
</dbReference>
<dbReference type="PANTHER" id="PTHR43591">
    <property type="entry name" value="METHYLTRANSFERASE"/>
    <property type="match status" value="1"/>
</dbReference>
<name>A0A1J7C2A2_9ACTN</name>
<dbReference type="InterPro" id="IPR013216">
    <property type="entry name" value="Methyltransf_11"/>
</dbReference>
<dbReference type="Proteomes" id="UP000243342">
    <property type="component" value="Unassembled WGS sequence"/>
</dbReference>
<dbReference type="AlphaFoldDB" id="A0A1J7C2A2"/>
<protein>
    <recommendedName>
        <fullName evidence="1">Methyltransferase type 11 domain-containing protein</fullName>
    </recommendedName>
</protein>
<comment type="caution">
    <text evidence="2">The sequence shown here is derived from an EMBL/GenBank/DDBJ whole genome shotgun (WGS) entry which is preliminary data.</text>
</comment>
<dbReference type="CDD" id="cd02440">
    <property type="entry name" value="AdoMet_MTases"/>
    <property type="match status" value="1"/>
</dbReference>
<evidence type="ECO:0000313" key="2">
    <source>
        <dbReference type="EMBL" id="OIV35696.1"/>
    </source>
</evidence>
<organism evidence="2 3">
    <name type="scientific">Mangrovactinospora gilvigrisea</name>
    <dbReference type="NCBI Taxonomy" id="1428644"/>
    <lineage>
        <taxon>Bacteria</taxon>
        <taxon>Bacillati</taxon>
        <taxon>Actinomycetota</taxon>
        <taxon>Actinomycetes</taxon>
        <taxon>Kitasatosporales</taxon>
        <taxon>Streptomycetaceae</taxon>
        <taxon>Mangrovactinospora</taxon>
    </lineage>
</organism>
<sequence>MTPRRTSVVPQIDRVQLTTVAYADNARLAARRRLYAATRPQRDLQALAMRHLPAEARVIVDAGCGDGHYTARIRAERPAATVLPFDLSPGMLLGVPAPRAVADIVRLPLADASVDAVLAMHMLYHVPDPDAALAELRRVLRPGGTLVLSTNSRADKGELRELRAAAVDGLDGIRYPADTTAHFALDDAPARVARHFTDLDESDLHLTAVTELTDPAPAVDHMLSTLAADDAAAVAEAERRATAIVRERIDRDGAYRITNHTGILSARAPS</sequence>
<evidence type="ECO:0000259" key="1">
    <source>
        <dbReference type="Pfam" id="PF08241"/>
    </source>
</evidence>
<dbReference type="Pfam" id="PF08241">
    <property type="entry name" value="Methyltransf_11"/>
    <property type="match status" value="1"/>
</dbReference>
<accession>A0A1J7C2A2</accession>
<gene>
    <name evidence="2" type="ORF">BIV57_20225</name>
</gene>
<proteinExistence type="predicted"/>
<dbReference type="STRING" id="1428644.BIV57_20225"/>